<evidence type="ECO:0000313" key="3">
    <source>
        <dbReference type="Proteomes" id="UP000228528"/>
    </source>
</evidence>
<feature type="transmembrane region" description="Helical" evidence="1">
    <location>
        <begin position="12"/>
        <end position="32"/>
    </location>
</feature>
<keyword evidence="1" id="KW-0812">Transmembrane</keyword>
<dbReference type="EMBL" id="PFBW01000184">
    <property type="protein sequence ID" value="PIR77122.1"/>
    <property type="molecule type" value="Genomic_DNA"/>
</dbReference>
<organism evidence="2 3">
    <name type="scientific">Candidatus Magasanikbacteria bacterium CG10_big_fil_rev_8_21_14_0_10_38_6</name>
    <dbReference type="NCBI Taxonomy" id="1974647"/>
    <lineage>
        <taxon>Bacteria</taxon>
        <taxon>Candidatus Magasanikiibacteriota</taxon>
    </lineage>
</organism>
<sequence>MINYFTKIITFILFGAIIFFCSGGSFGMAFSLDSMNMMMGQDIASHNMPCCSVESPVNSMNHDVPILSVSIEKLLKMLTAVLIGFFTYLILRKYLYLSNAVYLYIKQIRSLYGGWQLLNPLVNLFRIGILHPKTW</sequence>
<comment type="caution">
    <text evidence="2">The sequence shown here is derived from an EMBL/GenBank/DDBJ whole genome shotgun (WGS) entry which is preliminary data.</text>
</comment>
<gene>
    <name evidence="2" type="ORF">COU30_04255</name>
</gene>
<keyword evidence="1" id="KW-0472">Membrane</keyword>
<accession>A0A2M6P065</accession>
<evidence type="ECO:0000256" key="1">
    <source>
        <dbReference type="SAM" id="Phobius"/>
    </source>
</evidence>
<dbReference type="AlphaFoldDB" id="A0A2M6P065"/>
<name>A0A2M6P065_9BACT</name>
<keyword evidence="1" id="KW-1133">Transmembrane helix</keyword>
<feature type="transmembrane region" description="Helical" evidence="1">
    <location>
        <begin position="74"/>
        <end position="91"/>
    </location>
</feature>
<dbReference type="Proteomes" id="UP000228528">
    <property type="component" value="Unassembled WGS sequence"/>
</dbReference>
<reference evidence="3" key="1">
    <citation type="submission" date="2017-09" db="EMBL/GenBank/DDBJ databases">
        <title>Depth-based differentiation of microbial function through sediment-hosted aquifers and enrichment of novel symbionts in the deep terrestrial subsurface.</title>
        <authorList>
            <person name="Probst A.J."/>
            <person name="Ladd B."/>
            <person name="Jarett J.K."/>
            <person name="Geller-Mcgrath D.E."/>
            <person name="Sieber C.M.K."/>
            <person name="Emerson J.B."/>
            <person name="Anantharaman K."/>
            <person name="Thomas B.C."/>
            <person name="Malmstrom R."/>
            <person name="Stieglmeier M."/>
            <person name="Klingl A."/>
            <person name="Woyke T."/>
            <person name="Ryan C.M."/>
            <person name="Banfield J.F."/>
        </authorList>
    </citation>
    <scope>NUCLEOTIDE SEQUENCE [LARGE SCALE GENOMIC DNA]</scope>
</reference>
<protein>
    <submittedName>
        <fullName evidence="2">Uncharacterized protein</fullName>
    </submittedName>
</protein>
<evidence type="ECO:0000313" key="2">
    <source>
        <dbReference type="EMBL" id="PIR77122.1"/>
    </source>
</evidence>
<proteinExistence type="predicted"/>